<evidence type="ECO:0000313" key="1">
    <source>
        <dbReference type="EMBL" id="KAF4488787.1"/>
    </source>
</evidence>
<organism evidence="1 2">
    <name type="scientific">Colletotrichum fructicola (strain Nara gc5)</name>
    <name type="common">Anthracnose fungus</name>
    <name type="synonym">Colletotrichum gloeosporioides (strain Nara gc5)</name>
    <dbReference type="NCBI Taxonomy" id="1213859"/>
    <lineage>
        <taxon>Eukaryota</taxon>
        <taxon>Fungi</taxon>
        <taxon>Dikarya</taxon>
        <taxon>Ascomycota</taxon>
        <taxon>Pezizomycotina</taxon>
        <taxon>Sordariomycetes</taxon>
        <taxon>Hypocreomycetidae</taxon>
        <taxon>Glomerellales</taxon>
        <taxon>Glomerellaceae</taxon>
        <taxon>Colletotrichum</taxon>
        <taxon>Colletotrichum gloeosporioides species complex</taxon>
    </lineage>
</organism>
<sequence length="210" mass="22249">MFELDGHVSNPCEDGMMANLKVLVAAPADQQAMLQCGLARGQRQQGQAAPCAGHGSETLRDHPLHIVGGLAGGLGPAIVEGLGRETGALAFCLVPIVLVRFPVDGARGSSLLDAPGTLINRDNLPSPLFSLVPTLIFPVLALSDCNSDSVSSTSTFPPPLTFLSSSPDFNPSIFHGVARNRHLPPPRSLALSYHLRAEVLQCHRDDFCRL</sequence>
<dbReference type="Proteomes" id="UP000011096">
    <property type="component" value="Unassembled WGS sequence"/>
</dbReference>
<dbReference type="AlphaFoldDB" id="A0A7J6JEN5"/>
<proteinExistence type="predicted"/>
<comment type="caution">
    <text evidence="1">The sequence shown here is derived from an EMBL/GenBank/DDBJ whole genome shotgun (WGS) entry which is preliminary data.</text>
</comment>
<keyword evidence="2" id="KW-1185">Reference proteome</keyword>
<dbReference type="RefSeq" id="XP_066009426.1">
    <property type="nucleotide sequence ID" value="XM_066151140.1"/>
</dbReference>
<dbReference type="EMBL" id="ANPB02000002">
    <property type="protein sequence ID" value="KAF4488787.1"/>
    <property type="molecule type" value="Genomic_DNA"/>
</dbReference>
<dbReference type="GeneID" id="90979694"/>
<reference evidence="1 2" key="2">
    <citation type="submission" date="2020-04" db="EMBL/GenBank/DDBJ databases">
        <title>Genome sequencing and assembly of multiple isolates from the Colletotrichum gloeosporioides species complex.</title>
        <authorList>
            <person name="Gan P."/>
            <person name="Shirasu K."/>
        </authorList>
    </citation>
    <scope>NUCLEOTIDE SEQUENCE [LARGE SCALE GENOMIC DNA]</scope>
    <source>
        <strain evidence="1 2">Nara gc5</strain>
    </source>
</reference>
<accession>A0A7J6JEN5</accession>
<evidence type="ECO:0000313" key="2">
    <source>
        <dbReference type="Proteomes" id="UP000011096"/>
    </source>
</evidence>
<name>A0A7J6JEN5_COLFN</name>
<dbReference type="InParanoid" id="A0A7J6JEN5"/>
<gene>
    <name evidence="1" type="ORF">CGGC5_v003535</name>
</gene>
<reference evidence="1 2" key="1">
    <citation type="submission" date="2012-08" db="EMBL/GenBank/DDBJ databases">
        <authorList>
            <person name="Gan P.H.P."/>
            <person name="Ikeda K."/>
            <person name="Irieda H."/>
            <person name="Narusaka M."/>
            <person name="O'Connell R.J."/>
            <person name="Narusaka Y."/>
            <person name="Takano Y."/>
            <person name="Kubo Y."/>
            <person name="Shirasu K."/>
        </authorList>
    </citation>
    <scope>NUCLEOTIDE SEQUENCE [LARGE SCALE GENOMIC DNA]</scope>
    <source>
        <strain evidence="1 2">Nara gc5</strain>
    </source>
</reference>
<protein>
    <submittedName>
        <fullName evidence="1">Uncharacterized protein</fullName>
    </submittedName>
</protein>